<evidence type="ECO:0000313" key="7">
    <source>
        <dbReference type="Proteomes" id="UP000037237"/>
    </source>
</evidence>
<evidence type="ECO:0000256" key="3">
    <source>
        <dbReference type="ARBA" id="ARBA00022989"/>
    </source>
</evidence>
<feature type="transmembrane region" description="Helical" evidence="5">
    <location>
        <begin position="135"/>
        <end position="154"/>
    </location>
</feature>
<name>A0A0M0BLB4_9ARCH</name>
<keyword evidence="4 5" id="KW-0472">Membrane</keyword>
<feature type="transmembrane region" description="Helical" evidence="5">
    <location>
        <begin position="221"/>
        <end position="241"/>
    </location>
</feature>
<evidence type="ECO:0000256" key="2">
    <source>
        <dbReference type="ARBA" id="ARBA00022692"/>
    </source>
</evidence>
<keyword evidence="3 5" id="KW-1133">Transmembrane helix</keyword>
<organism evidence="6 7">
    <name type="scientific">miscellaneous Crenarchaeota group-1 archaeon SG8-32-1</name>
    <dbReference type="NCBI Taxonomy" id="1685124"/>
    <lineage>
        <taxon>Archaea</taxon>
        <taxon>Candidatus Bathyarchaeota</taxon>
        <taxon>MCG-1</taxon>
    </lineage>
</organism>
<dbReference type="PANTHER" id="PTHR42723">
    <property type="entry name" value="CHLOROPHYLL SYNTHASE"/>
    <property type="match status" value="1"/>
</dbReference>
<evidence type="ECO:0000256" key="5">
    <source>
        <dbReference type="SAM" id="Phobius"/>
    </source>
</evidence>
<keyword evidence="2 5" id="KW-0812">Transmembrane</keyword>
<comment type="subcellular location">
    <subcellularLocation>
        <location evidence="1">Cell membrane</location>
        <topology evidence="1">Multi-pass membrane protein</topology>
    </subcellularLocation>
</comment>
<dbReference type="PANTHER" id="PTHR42723:SF1">
    <property type="entry name" value="CHLOROPHYLL SYNTHASE, CHLOROPLASTIC"/>
    <property type="match status" value="1"/>
</dbReference>
<dbReference type="EMBL" id="LFWU01000160">
    <property type="protein sequence ID" value="KON29343.1"/>
    <property type="molecule type" value="Genomic_DNA"/>
</dbReference>
<dbReference type="GO" id="GO:0005886">
    <property type="term" value="C:plasma membrane"/>
    <property type="evidence" value="ECO:0007669"/>
    <property type="project" value="UniProtKB-SubCell"/>
</dbReference>
<evidence type="ECO:0008006" key="8">
    <source>
        <dbReference type="Google" id="ProtNLM"/>
    </source>
</evidence>
<evidence type="ECO:0000256" key="1">
    <source>
        <dbReference type="ARBA" id="ARBA00004651"/>
    </source>
</evidence>
<dbReference type="Gene3D" id="1.20.120.1780">
    <property type="entry name" value="UbiA prenyltransferase"/>
    <property type="match status" value="1"/>
</dbReference>
<dbReference type="Pfam" id="PF01040">
    <property type="entry name" value="UbiA"/>
    <property type="match status" value="1"/>
</dbReference>
<dbReference type="AlphaFoldDB" id="A0A0M0BLB4"/>
<sequence length="305" mass="34428">MPKNVKSIIGLLRFRSWVGWLAIFGVGSFIFGLPKISDVLVVAFAFSCITSAVFVENQYFDKETDKKNPKKNMLPLASNKVTSKTTLTIMLVLIGLGFTTLAIYNLYLIPIFLVYFALCSAYSSPIIHLKGKPGLDIIVAGIASGVFPFLIGLMTANKLSINIHLPWVARSYQDALLCIIPLFLFQVASQIFQELRDFQADKEDKIETFVVRFGIKQSTRLAIITIFFAIILPIVFGFLNLSYTSEFVYYYIIVLIITIPILGLFVSLNKNPTKVETLYNFSMKYTPVILIMLFTYILILRVHLV</sequence>
<dbReference type="InterPro" id="IPR050475">
    <property type="entry name" value="Prenyltransferase_related"/>
</dbReference>
<evidence type="ECO:0000313" key="6">
    <source>
        <dbReference type="EMBL" id="KON29343.1"/>
    </source>
</evidence>
<feature type="transmembrane region" description="Helical" evidence="5">
    <location>
        <begin position="247"/>
        <end position="266"/>
    </location>
</feature>
<feature type="transmembrane region" description="Helical" evidence="5">
    <location>
        <begin position="287"/>
        <end position="304"/>
    </location>
</feature>
<dbReference type="GO" id="GO:0016765">
    <property type="term" value="F:transferase activity, transferring alkyl or aryl (other than methyl) groups"/>
    <property type="evidence" value="ECO:0007669"/>
    <property type="project" value="InterPro"/>
</dbReference>
<dbReference type="InterPro" id="IPR000537">
    <property type="entry name" value="UbiA_prenyltransferase"/>
</dbReference>
<protein>
    <recommendedName>
        <fullName evidence="8">Ubiquinone biosynthesis protein UbiA</fullName>
    </recommendedName>
</protein>
<dbReference type="Proteomes" id="UP000037237">
    <property type="component" value="Unassembled WGS sequence"/>
</dbReference>
<gene>
    <name evidence="6" type="ORF">AC477_06015</name>
</gene>
<accession>A0A0M0BLB4</accession>
<evidence type="ECO:0000256" key="4">
    <source>
        <dbReference type="ARBA" id="ARBA00023136"/>
    </source>
</evidence>
<dbReference type="InterPro" id="IPR044878">
    <property type="entry name" value="UbiA_sf"/>
</dbReference>
<proteinExistence type="predicted"/>
<dbReference type="Gene3D" id="1.10.357.140">
    <property type="entry name" value="UbiA prenyltransferase"/>
    <property type="match status" value="1"/>
</dbReference>
<comment type="caution">
    <text evidence="6">The sequence shown here is derived from an EMBL/GenBank/DDBJ whole genome shotgun (WGS) entry which is preliminary data.</text>
</comment>
<feature type="transmembrane region" description="Helical" evidence="5">
    <location>
        <begin position="12"/>
        <end position="33"/>
    </location>
</feature>
<reference evidence="6 7" key="1">
    <citation type="submission" date="2015-06" db="EMBL/GenBank/DDBJ databases">
        <title>New insights into the roles of widespread benthic archaea in carbon and nitrogen cycling.</title>
        <authorList>
            <person name="Lazar C.S."/>
            <person name="Baker B.J."/>
            <person name="Seitz K.W."/>
            <person name="Hyde A.S."/>
            <person name="Dick G.J."/>
            <person name="Hinrichs K.-U."/>
            <person name="Teske A.P."/>
        </authorList>
    </citation>
    <scope>NUCLEOTIDE SEQUENCE [LARGE SCALE GENOMIC DNA]</scope>
    <source>
        <strain evidence="6">SG8-32-1</strain>
    </source>
</reference>
<feature type="transmembrane region" description="Helical" evidence="5">
    <location>
        <begin position="39"/>
        <end position="60"/>
    </location>
</feature>